<reference evidence="2" key="1">
    <citation type="journal article" date="2015" name="Genome Biol. Evol.">
        <title>Organellar Genomes of White Spruce (Picea glauca): Assembly and Annotation.</title>
        <authorList>
            <person name="Jackman S.D."/>
            <person name="Warren R.L."/>
            <person name="Gibb E.A."/>
            <person name="Vandervalk B.P."/>
            <person name="Mohamadi H."/>
            <person name="Chu J."/>
            <person name="Raymond A."/>
            <person name="Pleasance S."/>
            <person name="Coope R."/>
            <person name="Wildung M.R."/>
            <person name="Ritland C.E."/>
            <person name="Bousquet J."/>
            <person name="Jones S.J."/>
            <person name="Bohlmann J."/>
            <person name="Birol I."/>
        </authorList>
    </citation>
    <scope>NUCLEOTIDE SEQUENCE [LARGE SCALE GENOMIC DNA]</scope>
    <source>
        <tissue evidence="2">Flushing bud</tissue>
    </source>
</reference>
<evidence type="ECO:0000313" key="2">
    <source>
        <dbReference type="EMBL" id="KUM49669.1"/>
    </source>
</evidence>
<sequence length="59" mass="6765">MTSPQSAEFLRRFFKIEVCGLLWELLILLSWVGRDLPLSSTKEESFIQGKVHFASFSMG</sequence>
<keyword evidence="1" id="KW-0812">Transmembrane</keyword>
<comment type="caution">
    <text evidence="2">The sequence shown here is derived from an EMBL/GenBank/DDBJ whole genome shotgun (WGS) entry which is preliminary data.</text>
</comment>
<protein>
    <submittedName>
        <fullName evidence="2">Uncharacterized protein</fullName>
    </submittedName>
</protein>
<keyword evidence="2" id="KW-0496">Mitochondrion</keyword>
<organism evidence="2">
    <name type="scientific">Picea glauca</name>
    <name type="common">White spruce</name>
    <name type="synonym">Pinus glauca</name>
    <dbReference type="NCBI Taxonomy" id="3330"/>
    <lineage>
        <taxon>Eukaryota</taxon>
        <taxon>Viridiplantae</taxon>
        <taxon>Streptophyta</taxon>
        <taxon>Embryophyta</taxon>
        <taxon>Tracheophyta</taxon>
        <taxon>Spermatophyta</taxon>
        <taxon>Pinopsida</taxon>
        <taxon>Pinidae</taxon>
        <taxon>Conifers I</taxon>
        <taxon>Pinales</taxon>
        <taxon>Pinaceae</taxon>
        <taxon>Picea</taxon>
    </lineage>
</organism>
<dbReference type="AlphaFoldDB" id="A0A101M248"/>
<accession>A0A101M248</accession>
<evidence type="ECO:0000256" key="1">
    <source>
        <dbReference type="SAM" id="Phobius"/>
    </source>
</evidence>
<keyword evidence="1" id="KW-1133">Transmembrane helix</keyword>
<keyword evidence="1" id="KW-0472">Membrane</keyword>
<name>A0A101M248_PICGL</name>
<gene>
    <name evidence="2" type="ORF">ABT39_MTgene2895</name>
</gene>
<dbReference type="EMBL" id="LKAM01000002">
    <property type="protein sequence ID" value="KUM49669.1"/>
    <property type="molecule type" value="Genomic_DNA"/>
</dbReference>
<feature type="transmembrane region" description="Helical" evidence="1">
    <location>
        <begin position="12"/>
        <end position="32"/>
    </location>
</feature>
<proteinExistence type="predicted"/>
<geneLocation type="mitochondrion" evidence="2"/>